<dbReference type="SMART" id="SM00667">
    <property type="entry name" value="LisH"/>
    <property type="match status" value="1"/>
</dbReference>
<keyword evidence="3" id="KW-1185">Reference proteome</keyword>
<feature type="compositionally biased region" description="Basic and acidic residues" evidence="1">
    <location>
        <begin position="1219"/>
        <end position="1232"/>
    </location>
</feature>
<protein>
    <submittedName>
        <fullName evidence="4 5">Treacle protein isoform X1</fullName>
    </submittedName>
</protein>
<dbReference type="PRINTS" id="PR01503">
    <property type="entry name" value="TREACLE"/>
</dbReference>
<dbReference type="Pfam" id="PF03546">
    <property type="entry name" value="Treacle"/>
    <property type="match status" value="2"/>
</dbReference>
<feature type="region of interest" description="Disordered" evidence="1">
    <location>
        <begin position="933"/>
        <end position="1113"/>
    </location>
</feature>
<feature type="compositionally biased region" description="Polar residues" evidence="1">
    <location>
        <begin position="151"/>
        <end position="161"/>
    </location>
</feature>
<dbReference type="PANTHER" id="PTHR20787">
    <property type="entry name" value="TREACLE"/>
    <property type="match status" value="1"/>
</dbReference>
<feature type="compositionally biased region" description="Low complexity" evidence="1">
    <location>
        <begin position="820"/>
        <end position="853"/>
    </location>
</feature>
<reference evidence="3 4" key="1">
    <citation type="submission" date="2025-05" db="UniProtKB">
        <authorList>
            <consortium name="RefSeq"/>
        </authorList>
    </citation>
    <scope>NUCLEOTIDE SEQUENCE [LARGE SCALE GENOMIC DNA]</scope>
</reference>
<feature type="compositionally biased region" description="Acidic residues" evidence="1">
    <location>
        <begin position="87"/>
        <end position="96"/>
    </location>
</feature>
<feature type="compositionally biased region" description="Acidic residues" evidence="1">
    <location>
        <begin position="683"/>
        <end position="694"/>
    </location>
</feature>
<evidence type="ECO:0000256" key="1">
    <source>
        <dbReference type="SAM" id="MobiDB-lite"/>
    </source>
</evidence>
<dbReference type="InterPro" id="IPR006594">
    <property type="entry name" value="LisH"/>
</dbReference>
<feature type="compositionally biased region" description="Polar residues" evidence="1">
    <location>
        <begin position="659"/>
        <end position="675"/>
    </location>
</feature>
<dbReference type="RefSeq" id="XP_060037176.1">
    <property type="nucleotide sequence ID" value="XM_060181193.1"/>
</dbReference>
<feature type="compositionally biased region" description="Basic residues" evidence="1">
    <location>
        <begin position="1299"/>
        <end position="1312"/>
    </location>
</feature>
<evidence type="ECO:0000259" key="2">
    <source>
        <dbReference type="Pfam" id="PF03546"/>
    </source>
</evidence>
<dbReference type="InterPro" id="IPR017859">
    <property type="entry name" value="Treacle"/>
</dbReference>
<feature type="compositionally biased region" description="Acidic residues" evidence="1">
    <location>
        <begin position="747"/>
        <end position="761"/>
    </location>
</feature>
<dbReference type="PANTHER" id="PTHR20787:SF10">
    <property type="entry name" value="TREACLE PROTEIN"/>
    <property type="match status" value="1"/>
</dbReference>
<feature type="compositionally biased region" description="Acidic residues" evidence="1">
    <location>
        <begin position="1030"/>
        <end position="1044"/>
    </location>
</feature>
<dbReference type="InterPro" id="IPR003993">
    <property type="entry name" value="Treacle_dom"/>
</dbReference>
<feature type="compositionally biased region" description="Low complexity" evidence="1">
    <location>
        <begin position="881"/>
        <end position="899"/>
    </location>
</feature>
<feature type="compositionally biased region" description="Polar residues" evidence="1">
    <location>
        <begin position="565"/>
        <end position="574"/>
    </location>
</feature>
<proteinExistence type="predicted"/>
<feature type="compositionally biased region" description="Acidic residues" evidence="1">
    <location>
        <begin position="396"/>
        <end position="411"/>
    </location>
</feature>
<feature type="compositionally biased region" description="Basic residues" evidence="1">
    <location>
        <begin position="1271"/>
        <end position="1283"/>
    </location>
</feature>
<feature type="region of interest" description="Disordered" evidence="1">
    <location>
        <begin position="57"/>
        <end position="919"/>
    </location>
</feature>
<feature type="compositionally biased region" description="Acidic residues" evidence="1">
    <location>
        <begin position="469"/>
        <end position="483"/>
    </location>
</feature>
<feature type="compositionally biased region" description="Acidic residues" evidence="1">
    <location>
        <begin position="190"/>
        <end position="200"/>
    </location>
</feature>
<feature type="compositionally biased region" description="Polar residues" evidence="1">
    <location>
        <begin position="942"/>
        <end position="965"/>
    </location>
</feature>
<feature type="domain" description="Treacle protein" evidence="2">
    <location>
        <begin position="546"/>
        <end position="713"/>
    </location>
</feature>
<gene>
    <name evidence="4 5" type="primary">TCOF1</name>
</gene>
<feature type="compositionally biased region" description="Basic and acidic residues" evidence="1">
    <location>
        <begin position="63"/>
        <end position="78"/>
    </location>
</feature>
<feature type="compositionally biased region" description="Basic and acidic residues" evidence="1">
    <location>
        <begin position="1144"/>
        <end position="1156"/>
    </location>
</feature>
<evidence type="ECO:0000313" key="4">
    <source>
        <dbReference type="RefSeq" id="XP_060037166.1"/>
    </source>
</evidence>
<feature type="compositionally biased region" description="Polar residues" evidence="1">
    <location>
        <begin position="765"/>
        <end position="797"/>
    </location>
</feature>
<feature type="compositionally biased region" description="Acidic residues" evidence="1">
    <location>
        <begin position="325"/>
        <end position="338"/>
    </location>
</feature>
<dbReference type="Proteomes" id="UP001652624">
    <property type="component" value="Chromosome 2"/>
</dbReference>
<accession>A0ABM3WKS3</accession>
<dbReference type="RefSeq" id="XP_060037166.1">
    <property type="nucleotide sequence ID" value="XM_060181183.1"/>
</dbReference>
<name>A0ABM3WKS3_ERIEU</name>
<feature type="compositionally biased region" description="Polar residues" evidence="1">
    <location>
        <begin position="1046"/>
        <end position="1066"/>
    </location>
</feature>
<feature type="region of interest" description="Disordered" evidence="1">
    <location>
        <begin position="1144"/>
        <end position="1312"/>
    </location>
</feature>
<evidence type="ECO:0000313" key="5">
    <source>
        <dbReference type="RefSeq" id="XP_060037176.1"/>
    </source>
</evidence>
<feature type="domain" description="Treacle protein" evidence="2">
    <location>
        <begin position="313"/>
        <end position="403"/>
    </location>
</feature>
<feature type="compositionally biased region" description="Acidic residues" evidence="1">
    <location>
        <begin position="254"/>
        <end position="267"/>
    </location>
</feature>
<dbReference type="PROSITE" id="PS50896">
    <property type="entry name" value="LISH"/>
    <property type="match status" value="1"/>
</dbReference>
<dbReference type="GeneID" id="103107629"/>
<organism evidence="3 4">
    <name type="scientific">Erinaceus europaeus</name>
    <name type="common">Western European hedgehog</name>
    <dbReference type="NCBI Taxonomy" id="9365"/>
    <lineage>
        <taxon>Eukaryota</taxon>
        <taxon>Metazoa</taxon>
        <taxon>Chordata</taxon>
        <taxon>Craniata</taxon>
        <taxon>Vertebrata</taxon>
        <taxon>Euteleostomi</taxon>
        <taxon>Mammalia</taxon>
        <taxon>Eutheria</taxon>
        <taxon>Laurasiatheria</taxon>
        <taxon>Eulipotyphla</taxon>
        <taxon>Erinaceidae</taxon>
        <taxon>Erinaceinae</taxon>
        <taxon>Erinaceus</taxon>
    </lineage>
</organism>
<sequence length="1312" mass="136215">MAESRKRRELLPLIYQHLLKDGYVRSARELKEQSGQKNFPAQPITLLDIYTHWQQTSTVGQKLKAESDAALEAKKARVSDPVSSSESSEEEEEEADAQATKATPRLTPSNSSVTGAALPSNSKEKAKAQPKKASQVVNSTAHPVSRKAPTVSASPSANATLVSKVEKGSVQAPGPTGKLGVASTGQADTSSEDSSSDETDVEMKPPVKPPQVKALPTPAKESSGQKRALTPGKAETIPQKGALAAVGSTKKPEDSEDSEDESESEEEAPVRTPLQAKAVEKAAQVGAASSPAKGTPGKRATPALPGKARPSPTQAQAEKPKEDSESSSEETSNSEEETPAARTPVQVTPAGKNPQVRAASAPTKESPRKGGPPTLSSKTGPTAAQVKAQAGKQEDSESSSEESSSDSEEETPAAKTPPQGKPSGKITQVKAASAPAKDSPRKDTPPLPPSRTGPTATQVKAQAGKQEDSESSSEEESESEEEAPVVVNPAQAKSSGKVLQVKLTSSPAKRPPQNTGSVVSQVKAKRAKEDSDSSTELSDSEEEDSTAQVKSVGKSPPVKAAPSVATGSSKSGSTPPLPGKGPAVTQVKTETHQDSSSEEESDSEDAAQAPTQVKTPQPKASPVSPRGALPKGAVSTPGKVTDIAQAKQGSQDKVKSPVRTPQNSTVSVQGQTSGPATGKAAEEDSESSEEDSDAEGTAPTQAKPSGKAPQVRSVPAPAKVSPQKGANPPLAMKTGPTAAQGGKPEEDSTESSSEEESDSEGEAQTLLTPAQKTNSTTPKSKTQTPAATEKTTAGSLENSHKELLENQVIKTPLIFVDPNRSPAGPAATPARAQAASAARKARASESTAQSSSSESEDEDVIPATQCSTPAFRTSLGPVPTSLQASSVQANSSASPSQASRSRKREAPATQVTKRTPANLPLTQAALKVLAQNASEAHPTAARTLSSTGISSALRTHPVTSPQSTPLLAHATNKLKKPEIAQQTTATPSGYHKAKVTGTSDDSDDSSGSSSGSEEDAPSGPRLAPSTVETLVEETPAESSEDEMVEPSQSLLTDYSASKLTQATPSTPRAAPGNKKAMEPQPGTSSCKSGKREANTTPQKAKKVPKSPQALTLSQQNNMALHLLSQPQVQASVMKVLAELFEQERKKAMDSAKESSKKGRGGQKRKLSGDHAATGAPESKKKKQLAPREDGEATQKGATPKKTASPQKTPGTAKGKPKKDRTSTDGKGKKGKESPSPQNAKEKVEGEQGLAKVESRGPGNPKNKKEKTDKKKKDKQTKEKKKKTKEASASTRETDSPLQGKKKKKKKKAEPAV</sequence>
<evidence type="ECO:0000313" key="3">
    <source>
        <dbReference type="Proteomes" id="UP001652624"/>
    </source>
</evidence>
<feature type="compositionally biased region" description="Acidic residues" evidence="1">
    <location>
        <begin position="596"/>
        <end position="605"/>
    </location>
</feature>
<feature type="compositionally biased region" description="Polar residues" evidence="1">
    <location>
        <begin position="502"/>
        <end position="520"/>
    </location>
</feature>